<feature type="domain" description="TadE-like" evidence="2">
    <location>
        <begin position="14"/>
        <end position="54"/>
    </location>
</feature>
<keyword evidence="4" id="KW-1185">Reference proteome</keyword>
<evidence type="ECO:0000313" key="4">
    <source>
        <dbReference type="Proteomes" id="UP000468943"/>
    </source>
</evidence>
<evidence type="ECO:0000313" key="3">
    <source>
        <dbReference type="EMBL" id="MXO55261.1"/>
    </source>
</evidence>
<dbReference type="OrthoDB" id="7187024at2"/>
<dbReference type="EMBL" id="WTYS01000001">
    <property type="protein sequence ID" value="MXO55261.1"/>
    <property type="molecule type" value="Genomic_DNA"/>
</dbReference>
<name>A0A6I4SHS0_9SPHN</name>
<proteinExistence type="predicted"/>
<dbReference type="InterPro" id="IPR012495">
    <property type="entry name" value="TadE-like_dom"/>
</dbReference>
<comment type="caution">
    <text evidence="3">The sequence shown here is derived from an EMBL/GenBank/DDBJ whole genome shotgun (WGS) entry which is preliminary data.</text>
</comment>
<organism evidence="3 4">
    <name type="scientific">Pontixanthobacter gangjinensis</name>
    <dbReference type="NCBI Taxonomy" id="1028742"/>
    <lineage>
        <taxon>Bacteria</taxon>
        <taxon>Pseudomonadati</taxon>
        <taxon>Pseudomonadota</taxon>
        <taxon>Alphaproteobacteria</taxon>
        <taxon>Sphingomonadales</taxon>
        <taxon>Erythrobacteraceae</taxon>
        <taxon>Pontixanthobacter</taxon>
    </lineage>
</organism>
<accession>A0A6I4SHS0</accession>
<dbReference type="AlphaFoldDB" id="A0A6I4SHS0"/>
<keyword evidence="1" id="KW-0472">Membrane</keyword>
<evidence type="ECO:0000259" key="2">
    <source>
        <dbReference type="Pfam" id="PF07811"/>
    </source>
</evidence>
<feature type="transmembrane region" description="Helical" evidence="1">
    <location>
        <begin position="21"/>
        <end position="41"/>
    </location>
</feature>
<keyword evidence="1" id="KW-1133">Transmembrane helix</keyword>
<dbReference type="Pfam" id="PF07811">
    <property type="entry name" value="TadE"/>
    <property type="match status" value="1"/>
</dbReference>
<protein>
    <submittedName>
        <fullName evidence="3">Pilus assembly protein</fullName>
    </submittedName>
</protein>
<reference evidence="3 4" key="1">
    <citation type="submission" date="2019-12" db="EMBL/GenBank/DDBJ databases">
        <title>Genomic-based taxomic classification of the family Erythrobacteraceae.</title>
        <authorList>
            <person name="Xu L."/>
        </authorList>
    </citation>
    <scope>NUCLEOTIDE SEQUENCE [LARGE SCALE GENOMIC DNA]</scope>
    <source>
        <strain evidence="3 4">JCM 17802</strain>
    </source>
</reference>
<keyword evidence="1" id="KW-0812">Transmembrane</keyword>
<gene>
    <name evidence="3" type="ORF">GRI36_00045</name>
</gene>
<dbReference type="Proteomes" id="UP000468943">
    <property type="component" value="Unassembled WGS sequence"/>
</dbReference>
<sequence length="209" mass="22000">MMIRRFSKDTRATTAAEFAMILPLALLMMFGVIDVGVYAWTLNEYEKATQMGARYAVVTNVLSPALSTQTYIGFTCDNGQVLAASDRICGEALGAVICTGAVCTCDSSAGTCPSGSLSPADSADYDALVARMRQFQPRIPDGSVSVEYRGSGIGFAGDPNKPEIAPIVTVRVNNVNYSSIVLSPLGGQVPLPDFSYSLTLEDGQGSVSS</sequence>
<dbReference type="RefSeq" id="WP_160596603.1">
    <property type="nucleotide sequence ID" value="NZ_WTYS01000001.1"/>
</dbReference>
<evidence type="ECO:0000256" key="1">
    <source>
        <dbReference type="SAM" id="Phobius"/>
    </source>
</evidence>